<evidence type="ECO:0000313" key="3">
    <source>
        <dbReference type="Proteomes" id="UP001159427"/>
    </source>
</evidence>
<proteinExistence type="predicted"/>
<dbReference type="Proteomes" id="UP001159427">
    <property type="component" value="Unassembled WGS sequence"/>
</dbReference>
<dbReference type="EMBL" id="CALNXI010001621">
    <property type="protein sequence ID" value="CAH3173501.1"/>
    <property type="molecule type" value="Genomic_DNA"/>
</dbReference>
<accession>A0ABN8R3X2</accession>
<evidence type="ECO:0000256" key="1">
    <source>
        <dbReference type="SAM" id="MobiDB-lite"/>
    </source>
</evidence>
<sequence length="222" mass="26050">GTKRVNARVPWTREVNKLVMECYLRNEPSRRGYRKRMLNIRRNDIGVFECSEQRLADQVRAIKVNNWLDLEMEELRRKIDRCGASNEQMTDVTRENHADITDHYSSLQPESEDAQPSENENGTDESIRSKMHMNGLDDNTKPYNLRRLHRRKVKQKVQEVDKVLSFKTTKDITETSNLIRAAAFVAGRSLGVKEGRTKGARRERPWKQRVKKQIDELRKDIS</sequence>
<evidence type="ECO:0008006" key="4">
    <source>
        <dbReference type="Google" id="ProtNLM"/>
    </source>
</evidence>
<keyword evidence="3" id="KW-1185">Reference proteome</keyword>
<gene>
    <name evidence="2" type="ORF">PEVE_00009084</name>
</gene>
<reference evidence="2 3" key="1">
    <citation type="submission" date="2022-05" db="EMBL/GenBank/DDBJ databases">
        <authorList>
            <consortium name="Genoscope - CEA"/>
            <person name="William W."/>
        </authorList>
    </citation>
    <scope>NUCLEOTIDE SEQUENCE [LARGE SCALE GENOMIC DNA]</scope>
</reference>
<organism evidence="2 3">
    <name type="scientific">Porites evermanni</name>
    <dbReference type="NCBI Taxonomy" id="104178"/>
    <lineage>
        <taxon>Eukaryota</taxon>
        <taxon>Metazoa</taxon>
        <taxon>Cnidaria</taxon>
        <taxon>Anthozoa</taxon>
        <taxon>Hexacorallia</taxon>
        <taxon>Scleractinia</taxon>
        <taxon>Fungiina</taxon>
        <taxon>Poritidae</taxon>
        <taxon>Porites</taxon>
    </lineage>
</organism>
<feature type="non-terminal residue" evidence="2">
    <location>
        <position position="222"/>
    </location>
</feature>
<evidence type="ECO:0000313" key="2">
    <source>
        <dbReference type="EMBL" id="CAH3173501.1"/>
    </source>
</evidence>
<comment type="caution">
    <text evidence="2">The sequence shown here is derived from an EMBL/GenBank/DDBJ whole genome shotgun (WGS) entry which is preliminary data.</text>
</comment>
<feature type="region of interest" description="Disordered" evidence="1">
    <location>
        <begin position="106"/>
        <end position="142"/>
    </location>
</feature>
<feature type="non-terminal residue" evidence="2">
    <location>
        <position position="1"/>
    </location>
</feature>
<protein>
    <recommendedName>
        <fullName evidence="4">MADS-box transcription factor</fullName>
    </recommendedName>
</protein>
<name>A0ABN8R3X2_9CNID</name>
<feature type="region of interest" description="Disordered" evidence="1">
    <location>
        <begin position="195"/>
        <end position="222"/>
    </location>
</feature>